<evidence type="ECO:0000256" key="1">
    <source>
        <dbReference type="SAM" id="Phobius"/>
    </source>
</evidence>
<comment type="caution">
    <text evidence="2">The sequence shown here is derived from an EMBL/GenBank/DDBJ whole genome shotgun (WGS) entry which is preliminary data.</text>
</comment>
<protein>
    <submittedName>
        <fullName evidence="2">Uncharacterized protein</fullName>
    </submittedName>
</protein>
<keyword evidence="1" id="KW-1133">Transmembrane helix</keyword>
<name>A0ABQ3WE69_9ACTN</name>
<organism evidence="2">
    <name type="scientific">Actinoplanes campanulatus</name>
    <dbReference type="NCBI Taxonomy" id="113559"/>
    <lineage>
        <taxon>Bacteria</taxon>
        <taxon>Bacillati</taxon>
        <taxon>Actinomycetota</taxon>
        <taxon>Actinomycetes</taxon>
        <taxon>Micromonosporales</taxon>
        <taxon>Micromonosporaceae</taxon>
        <taxon>Actinoplanes</taxon>
    </lineage>
</organism>
<keyword evidence="1" id="KW-0472">Membrane</keyword>
<feature type="transmembrane region" description="Helical" evidence="1">
    <location>
        <begin position="21"/>
        <end position="44"/>
    </location>
</feature>
<dbReference type="EMBL" id="BOMF01000015">
    <property type="protein sequence ID" value="GID43708.1"/>
    <property type="molecule type" value="Genomic_DNA"/>
</dbReference>
<keyword evidence="1" id="KW-0812">Transmembrane</keyword>
<gene>
    <name evidence="2" type="ORF">Aca07nite_09830</name>
</gene>
<sequence length="89" mass="9825">MMPIGAQPRGRRGTVEEPFSPLNLRLVLALFGLVVCTVLSVLLFRAGWTLPGWLLAAWAVFAAGDIVVIQLRRRARARAEGGRKHSLFE</sequence>
<evidence type="ECO:0000313" key="2">
    <source>
        <dbReference type="EMBL" id="GID43708.1"/>
    </source>
</evidence>
<accession>A0ABQ3WE69</accession>
<proteinExistence type="predicted"/>
<reference evidence="2" key="1">
    <citation type="submission" date="2021-01" db="EMBL/GenBank/DDBJ databases">
        <title>Whole genome shotgun sequence of Actinoplanes capillaceus NBRC 16408.</title>
        <authorList>
            <person name="Komaki H."/>
            <person name="Tamura T."/>
        </authorList>
    </citation>
    <scope>NUCLEOTIDE SEQUENCE [LARGE SCALE GENOMIC DNA]</scope>
    <source>
        <strain evidence="2">NBRC 16408</strain>
    </source>
</reference>
<feature type="transmembrane region" description="Helical" evidence="1">
    <location>
        <begin position="50"/>
        <end position="69"/>
    </location>
</feature>